<dbReference type="PIRSF" id="PIRSF018567">
    <property type="entry name" value="AcoX"/>
    <property type="match status" value="1"/>
</dbReference>
<dbReference type="GO" id="GO:0006741">
    <property type="term" value="P:NADP+ biosynthetic process"/>
    <property type="evidence" value="ECO:0007669"/>
    <property type="project" value="InterPro"/>
</dbReference>
<dbReference type="AlphaFoldDB" id="A0A346XSS4"/>
<dbReference type="Gene3D" id="3.40.50.10330">
    <property type="entry name" value="Probable inorganic polyphosphate/atp-NAD kinase, domain 1"/>
    <property type="match status" value="1"/>
</dbReference>
<dbReference type="InterPro" id="IPR039065">
    <property type="entry name" value="AcoX-like"/>
</dbReference>
<dbReference type="GO" id="GO:0005524">
    <property type="term" value="F:ATP binding"/>
    <property type="evidence" value="ECO:0007669"/>
    <property type="project" value="UniProtKB-ARBA"/>
</dbReference>
<dbReference type="SUPFAM" id="SSF111331">
    <property type="entry name" value="NAD kinase/diacylglycerol kinase-like"/>
    <property type="match status" value="1"/>
</dbReference>
<dbReference type="InterPro" id="IPR011391">
    <property type="entry name" value="AcoX_kinase"/>
</dbReference>
<accession>A0A346XSS4</accession>
<dbReference type="PANTHER" id="PTHR40697">
    <property type="entry name" value="ACETOIN CATABOLISM PROTEIN X"/>
    <property type="match status" value="1"/>
</dbReference>
<feature type="region of interest" description="Disordered" evidence="1">
    <location>
        <begin position="328"/>
        <end position="370"/>
    </location>
</feature>
<evidence type="ECO:0000313" key="3">
    <source>
        <dbReference type="Proteomes" id="UP000264006"/>
    </source>
</evidence>
<dbReference type="PANTHER" id="PTHR40697:SF3">
    <property type="entry name" value="ACETOIN CATABOLISM PROTEIN X"/>
    <property type="match status" value="1"/>
</dbReference>
<dbReference type="RefSeq" id="WP_164709849.1">
    <property type="nucleotide sequence ID" value="NZ_CP031165.1"/>
</dbReference>
<gene>
    <name evidence="2" type="ORF">DVS28_a0564</name>
</gene>
<dbReference type="KEGG" id="euz:DVS28_a0564"/>
<dbReference type="Proteomes" id="UP000264006">
    <property type="component" value="Chromosome"/>
</dbReference>
<reference evidence="2 3" key="1">
    <citation type="submission" date="2018-09" db="EMBL/GenBank/DDBJ databases">
        <title>Complete genome sequence of Euzebya sp. DY32-46 isolated from seawater of Pacific Ocean.</title>
        <authorList>
            <person name="Xu L."/>
            <person name="Wu Y.-H."/>
            <person name="Xu X.-W."/>
        </authorList>
    </citation>
    <scope>NUCLEOTIDE SEQUENCE [LARGE SCALE GENOMIC DNA]</scope>
    <source>
        <strain evidence="2 3">DY32-46</strain>
    </source>
</reference>
<dbReference type="InterPro" id="IPR017438">
    <property type="entry name" value="ATP-NAD_kinase_N"/>
</dbReference>
<name>A0A346XSS4_9ACTN</name>
<dbReference type="Pfam" id="PF01513">
    <property type="entry name" value="NAD_kinase"/>
    <property type="match status" value="1"/>
</dbReference>
<protein>
    <submittedName>
        <fullName evidence="2">Acetoin catabolism protein X</fullName>
    </submittedName>
</protein>
<dbReference type="EMBL" id="CP031165">
    <property type="protein sequence ID" value="AXV05271.1"/>
    <property type="molecule type" value="Genomic_DNA"/>
</dbReference>
<dbReference type="InterPro" id="IPR002504">
    <property type="entry name" value="NADK"/>
</dbReference>
<proteinExistence type="predicted"/>
<keyword evidence="3" id="KW-1185">Reference proteome</keyword>
<dbReference type="GO" id="GO:0051287">
    <property type="term" value="F:NAD binding"/>
    <property type="evidence" value="ECO:0007669"/>
    <property type="project" value="UniProtKB-ARBA"/>
</dbReference>
<evidence type="ECO:0000313" key="2">
    <source>
        <dbReference type="EMBL" id="AXV05271.1"/>
    </source>
</evidence>
<sequence>MGVVGLVANPASARDIRRLVADGAAVTTHDKLNIVRRVLAGLGSVGVERVLSMQDGGGISAGLASMVDRPSADTWPEVAFVNHPVTQTAVDTVSAVTSMVRAGVGAIVVIGGDGTNRKVLSACGDTPLMPLSTGTNNAFPQPAEASVAGIAAGLVALGRVRPVDAGTPARWLTVQHGARVHHAVVDVAVTRADGTGAGAVTDAAEVCELYLCLAEPHSIGLSAIGAHLRPVGRDDADGLIVRLGQPAVARVRAPIAPGRLVDVDVAAVQTLHANQPIRVTATAGVLAIDGERIFRFGPADVPMVTLHGNGPVVIDVARTMRHAACSGLLSLPPRRSPDRADRTCPQPPPTQPARGPAVALQASVPQEPTH</sequence>
<dbReference type="InterPro" id="IPR016064">
    <property type="entry name" value="NAD/diacylglycerol_kinase_sf"/>
</dbReference>
<evidence type="ECO:0000256" key="1">
    <source>
        <dbReference type="SAM" id="MobiDB-lite"/>
    </source>
</evidence>
<organism evidence="2 3">
    <name type="scientific">Euzebya pacifica</name>
    <dbReference type="NCBI Taxonomy" id="1608957"/>
    <lineage>
        <taxon>Bacteria</taxon>
        <taxon>Bacillati</taxon>
        <taxon>Actinomycetota</taxon>
        <taxon>Nitriliruptoria</taxon>
        <taxon>Euzebyales</taxon>
    </lineage>
</organism>
<dbReference type="GO" id="GO:0003951">
    <property type="term" value="F:NAD+ kinase activity"/>
    <property type="evidence" value="ECO:0007669"/>
    <property type="project" value="InterPro"/>
</dbReference>